<keyword evidence="1" id="KW-0732">Signal</keyword>
<organism evidence="2 3">
    <name type="scientific">Faecalibacterium prausnitzii</name>
    <dbReference type="NCBI Taxonomy" id="853"/>
    <lineage>
        <taxon>Bacteria</taxon>
        <taxon>Bacillati</taxon>
        <taxon>Bacillota</taxon>
        <taxon>Clostridia</taxon>
        <taxon>Eubacteriales</taxon>
        <taxon>Oscillospiraceae</taxon>
        <taxon>Faecalibacterium</taxon>
    </lineage>
</organism>
<proteinExistence type="predicted"/>
<dbReference type="RefSeq" id="WP_055185705.1">
    <property type="nucleotide sequence ID" value="NZ_CYXN01000006.1"/>
</dbReference>
<dbReference type="OrthoDB" id="1857804at2"/>
<feature type="signal peptide" evidence="1">
    <location>
        <begin position="1"/>
        <end position="25"/>
    </location>
</feature>
<dbReference type="AlphaFoldDB" id="A0A173SQ10"/>
<sequence length="518" mass="57470">MKHKAFRWIPAVLLAALLAGCGARAAASARPAGSRELKSTPPDSMHATAAITEQYTLEKVVQAENGGTIRLNIHLPRLESDSADAARINAEIARLYEYDVQEYADCPAAADPDVWDICIEMNWNASWYGDCVSLVVSSCYGGTDAPFHNGWCFDFESGNQLTATQLLQRMGAAPAALEEALYRDVKRRDELDRQTACERGLLPPGSLKEGNTAWWATLDELPLSFDETGNVTFFVRRFSASGGEYVNDIPVIPLDAQPLPQDWEQQVLAEWMAVNAVTQDESYVPADRNESCTLRLEKAEITGTVTVSFIWETYVSPQIQSAAETRTGELNAGAVTGWDGEKSQGWNLICLSEDGRSNWTISMMEDGSLLMQSTGPQKGRKVWYVFQRTEAWDDIGYTAIPRRLWGTYRAGDKSAKGIRWMTFLPDGSCCMSVEWDGWNGILTGTAEGTQGRTEDGTELYFTLTDQNGRPCEFWAILLNDDGSPSGCSLKYRAGEQLFDRDTRPAYWKNDSPELTLEP</sequence>
<dbReference type="EMBL" id="CYXN01000006">
    <property type="protein sequence ID" value="CUM91769.1"/>
    <property type="molecule type" value="Genomic_DNA"/>
</dbReference>
<gene>
    <name evidence="2" type="ORF">ERS852582_01125</name>
</gene>
<dbReference type="Proteomes" id="UP000095649">
    <property type="component" value="Unassembled WGS sequence"/>
</dbReference>
<dbReference type="PROSITE" id="PS51257">
    <property type="entry name" value="PROKAR_LIPOPROTEIN"/>
    <property type="match status" value="1"/>
</dbReference>
<feature type="chain" id="PRO_5008011709" description="DUF4430 domain-containing protein" evidence="1">
    <location>
        <begin position="26"/>
        <end position="518"/>
    </location>
</feature>
<reference evidence="2 3" key="1">
    <citation type="submission" date="2015-09" db="EMBL/GenBank/DDBJ databases">
        <authorList>
            <consortium name="Pathogen Informatics"/>
        </authorList>
    </citation>
    <scope>NUCLEOTIDE SEQUENCE [LARGE SCALE GENOMIC DNA]</scope>
    <source>
        <strain evidence="2 3">2789STDY5834970</strain>
    </source>
</reference>
<protein>
    <recommendedName>
        <fullName evidence="4">DUF4430 domain-containing protein</fullName>
    </recommendedName>
</protein>
<evidence type="ECO:0000313" key="2">
    <source>
        <dbReference type="EMBL" id="CUM91769.1"/>
    </source>
</evidence>
<evidence type="ECO:0000256" key="1">
    <source>
        <dbReference type="SAM" id="SignalP"/>
    </source>
</evidence>
<evidence type="ECO:0000313" key="3">
    <source>
        <dbReference type="Proteomes" id="UP000095649"/>
    </source>
</evidence>
<name>A0A173SQ10_9FIRM</name>
<evidence type="ECO:0008006" key="4">
    <source>
        <dbReference type="Google" id="ProtNLM"/>
    </source>
</evidence>
<accession>A0A173SQ10</accession>